<dbReference type="InterPro" id="IPR012338">
    <property type="entry name" value="Beta-lactam/transpept-like"/>
</dbReference>
<evidence type="ECO:0000259" key="2">
    <source>
        <dbReference type="Pfam" id="PF00144"/>
    </source>
</evidence>
<comment type="caution">
    <text evidence="3">The sequence shown here is derived from an EMBL/GenBank/DDBJ whole genome shotgun (WGS) entry which is preliminary data.</text>
</comment>
<accession>A0A4Y4BCK9</accession>
<reference evidence="3 4" key="1">
    <citation type="submission" date="2019-06" db="EMBL/GenBank/DDBJ databases">
        <title>Whole genome shotgun sequence of Microbacterium liquefaciens NBRC 15037.</title>
        <authorList>
            <person name="Hosoyama A."/>
            <person name="Uohara A."/>
            <person name="Ohji S."/>
            <person name="Ichikawa N."/>
        </authorList>
    </citation>
    <scope>NUCLEOTIDE SEQUENCE [LARGE SCALE GENOMIC DNA]</scope>
    <source>
        <strain evidence="3 4">NBRC 15037</strain>
    </source>
</reference>
<gene>
    <name evidence="3" type="ORF">MLI01_25280</name>
</gene>
<dbReference type="PANTHER" id="PTHR43283:SF3">
    <property type="entry name" value="BETA-LACTAMASE FAMILY PROTEIN (AFU_ORTHOLOGUE AFUA_5G07500)"/>
    <property type="match status" value="1"/>
</dbReference>
<dbReference type="SUPFAM" id="SSF56601">
    <property type="entry name" value="beta-lactamase/transpeptidase-like"/>
    <property type="match status" value="1"/>
</dbReference>
<evidence type="ECO:0000256" key="1">
    <source>
        <dbReference type="SAM" id="MobiDB-lite"/>
    </source>
</evidence>
<dbReference type="EMBL" id="BJNQ01000019">
    <property type="protein sequence ID" value="GEC76383.1"/>
    <property type="molecule type" value="Genomic_DNA"/>
</dbReference>
<dbReference type="InterPro" id="IPR001466">
    <property type="entry name" value="Beta-lactam-related"/>
</dbReference>
<dbReference type="Proteomes" id="UP000317410">
    <property type="component" value="Unassembled WGS sequence"/>
</dbReference>
<evidence type="ECO:0000313" key="3">
    <source>
        <dbReference type="EMBL" id="GEC76383.1"/>
    </source>
</evidence>
<proteinExistence type="predicted"/>
<dbReference type="InterPro" id="IPR050789">
    <property type="entry name" value="Diverse_Enzym_Activities"/>
</dbReference>
<dbReference type="Gene3D" id="3.40.710.10">
    <property type="entry name" value="DD-peptidase/beta-lactamase superfamily"/>
    <property type="match status" value="1"/>
</dbReference>
<name>A0A4Y4BCK9_MICMQ</name>
<evidence type="ECO:0000313" key="4">
    <source>
        <dbReference type="Proteomes" id="UP000317410"/>
    </source>
</evidence>
<dbReference type="PANTHER" id="PTHR43283">
    <property type="entry name" value="BETA-LACTAMASE-RELATED"/>
    <property type="match status" value="1"/>
</dbReference>
<dbReference type="Pfam" id="PF00144">
    <property type="entry name" value="Beta-lactamase"/>
    <property type="match status" value="1"/>
</dbReference>
<organism evidence="3 4">
    <name type="scientific">Microbacterium maritypicum</name>
    <name type="common">Microbacterium liquefaciens</name>
    <dbReference type="NCBI Taxonomy" id="33918"/>
    <lineage>
        <taxon>Bacteria</taxon>
        <taxon>Bacillati</taxon>
        <taxon>Actinomycetota</taxon>
        <taxon>Actinomycetes</taxon>
        <taxon>Micrococcales</taxon>
        <taxon>Microbacteriaceae</taxon>
        <taxon>Microbacterium</taxon>
    </lineage>
</organism>
<dbReference type="RefSeq" id="WP_218026624.1">
    <property type="nucleotide sequence ID" value="NZ_BJNQ01000019.1"/>
</dbReference>
<feature type="region of interest" description="Disordered" evidence="1">
    <location>
        <begin position="82"/>
        <end position="101"/>
    </location>
</feature>
<feature type="domain" description="Beta-lactamase-related" evidence="2">
    <location>
        <begin position="8"/>
        <end position="82"/>
    </location>
</feature>
<protein>
    <recommendedName>
        <fullName evidence="2">Beta-lactamase-related domain-containing protein</fullName>
    </recommendedName>
</protein>
<sequence length="101" mass="10343">MMDDELQEFLDATAAELGVPGAVVGVIDRDREVIAATGVAAVDTGAAVTARTLFQIGSTTKTFTGTVAMHLVESGMLGIRTPAPCSTSCPSSTPTATNRSR</sequence>
<dbReference type="AlphaFoldDB" id="A0A4Y4BCK9"/>